<dbReference type="PANTHER" id="PTHR37464:SF1">
    <property type="entry name" value="BLL2463 PROTEIN"/>
    <property type="match status" value="1"/>
</dbReference>
<keyword evidence="1" id="KW-1133">Transmembrane helix</keyword>
<organism evidence="3 4">
    <name type="scientific">Pendulispora brunnea</name>
    <dbReference type="NCBI Taxonomy" id="2905690"/>
    <lineage>
        <taxon>Bacteria</taxon>
        <taxon>Pseudomonadati</taxon>
        <taxon>Myxococcota</taxon>
        <taxon>Myxococcia</taxon>
        <taxon>Myxococcales</taxon>
        <taxon>Sorangiineae</taxon>
        <taxon>Pendulisporaceae</taxon>
        <taxon>Pendulispora</taxon>
    </lineage>
</organism>
<sequence>MIFAGLGFAQLAAIFGIAGAAVVGLYVLRLRRRTVAIPFSPLWQRILKDKDATTLFSRLKRLLSLLLQLALLALLVFALGDPRAAATLVKGRTLVVLVDASASMQATDVSPNRLEVAKNEVKAMIRGLGGADRMLIAQMDAMVTPLGPMSGDTSELERALDQVKATDARADFPRALRFATDTLRNVELGEIVVVSDGNLGPALDASGPVHLGDDKLSFVSVGKGKRNVGITQFSVRRYPLDKSRYEVMLEVTNTGPEQQDIELSLLGDGNVVDLTKLRLMPGERLPRFYPNLSGASRTLEAKLANVDGTHDELPADDHAYALLPERRRAKVLVVTEGNTYLEAALLLDEYLEVTQVTPLDYVNKHASGSGFDVVVFDRVTPATPPRAHALYLDPRGPGSPVKVDAELTAPGFDKIDRKHPIVRFTALDDVNVAHGHKLVPDVAAGDKIVGAFGGTSPILVSGSRGAYKFVALGFDVRDSDLPLRVAWPLFLLNTVNFFTDEDARYISSFRTGDVWRVPVSTQATEATLSLPGGGTERVPVHEGRAVYLGERAGFYELTAGDTAATPEQPAPISGANKTAFAANLLDAEESTIAPVPELVVDGKTAGKVEGFHVGVRREIWIYLLLAAVLLTALEWATYHRRITV</sequence>
<dbReference type="RefSeq" id="WP_394850111.1">
    <property type="nucleotide sequence ID" value="NZ_CP089982.1"/>
</dbReference>
<evidence type="ECO:0000259" key="2">
    <source>
        <dbReference type="PROSITE" id="PS50234"/>
    </source>
</evidence>
<dbReference type="SUPFAM" id="SSF53300">
    <property type="entry name" value="vWA-like"/>
    <property type="match status" value="1"/>
</dbReference>
<name>A0ABZ2KQ71_9BACT</name>
<dbReference type="PANTHER" id="PTHR37464">
    <property type="entry name" value="BLL2463 PROTEIN"/>
    <property type="match status" value="1"/>
</dbReference>
<keyword evidence="1" id="KW-0812">Transmembrane</keyword>
<reference evidence="3 4" key="1">
    <citation type="submission" date="2021-12" db="EMBL/GenBank/DDBJ databases">
        <title>Discovery of the Pendulisporaceae a myxobacterial family with distinct sporulation behavior and unique specialized metabolism.</title>
        <authorList>
            <person name="Garcia R."/>
            <person name="Popoff A."/>
            <person name="Bader C.D."/>
            <person name="Loehr J."/>
            <person name="Walesch S."/>
            <person name="Walt C."/>
            <person name="Boldt J."/>
            <person name="Bunk B."/>
            <person name="Haeckl F.J.F.P.J."/>
            <person name="Gunesch A.P."/>
            <person name="Birkelbach J."/>
            <person name="Nuebel U."/>
            <person name="Pietschmann T."/>
            <person name="Bach T."/>
            <person name="Mueller R."/>
        </authorList>
    </citation>
    <scope>NUCLEOTIDE SEQUENCE [LARGE SCALE GENOMIC DNA]</scope>
    <source>
        <strain evidence="3 4">MSr12523</strain>
    </source>
</reference>
<gene>
    <name evidence="3" type="ORF">LZC95_21965</name>
</gene>
<feature type="transmembrane region" description="Helical" evidence="1">
    <location>
        <begin position="6"/>
        <end position="28"/>
    </location>
</feature>
<dbReference type="EMBL" id="CP089982">
    <property type="protein sequence ID" value="WXA99473.1"/>
    <property type="molecule type" value="Genomic_DNA"/>
</dbReference>
<evidence type="ECO:0000256" key="1">
    <source>
        <dbReference type="SAM" id="Phobius"/>
    </source>
</evidence>
<feature type="transmembrane region" description="Helical" evidence="1">
    <location>
        <begin position="62"/>
        <end position="80"/>
    </location>
</feature>
<dbReference type="PROSITE" id="PS50234">
    <property type="entry name" value="VWFA"/>
    <property type="match status" value="1"/>
</dbReference>
<keyword evidence="4" id="KW-1185">Reference proteome</keyword>
<dbReference type="Pfam" id="PF13519">
    <property type="entry name" value="VWA_2"/>
    <property type="match status" value="1"/>
</dbReference>
<dbReference type="Gene3D" id="3.40.50.410">
    <property type="entry name" value="von Willebrand factor, type A domain"/>
    <property type="match status" value="1"/>
</dbReference>
<evidence type="ECO:0000313" key="4">
    <source>
        <dbReference type="Proteomes" id="UP001379533"/>
    </source>
</evidence>
<dbReference type="Pfam" id="PF07584">
    <property type="entry name" value="BatA"/>
    <property type="match status" value="1"/>
</dbReference>
<keyword evidence="1" id="KW-0472">Membrane</keyword>
<dbReference type="InterPro" id="IPR024163">
    <property type="entry name" value="Aerotolerance_reg_N"/>
</dbReference>
<dbReference type="InterPro" id="IPR036465">
    <property type="entry name" value="vWFA_dom_sf"/>
</dbReference>
<protein>
    <submittedName>
        <fullName evidence="3">VWA domain-containing protein</fullName>
    </submittedName>
</protein>
<evidence type="ECO:0000313" key="3">
    <source>
        <dbReference type="EMBL" id="WXA99473.1"/>
    </source>
</evidence>
<dbReference type="InterPro" id="IPR002035">
    <property type="entry name" value="VWF_A"/>
</dbReference>
<feature type="transmembrane region" description="Helical" evidence="1">
    <location>
        <begin position="619"/>
        <end position="638"/>
    </location>
</feature>
<accession>A0ABZ2KQ71</accession>
<dbReference type="Proteomes" id="UP001379533">
    <property type="component" value="Chromosome"/>
</dbReference>
<proteinExistence type="predicted"/>
<feature type="domain" description="VWFA" evidence="2">
    <location>
        <begin position="93"/>
        <end position="306"/>
    </location>
</feature>